<feature type="transmembrane region" description="Helical" evidence="9">
    <location>
        <begin position="148"/>
        <end position="166"/>
    </location>
</feature>
<feature type="transmembrane region" description="Helical" evidence="9">
    <location>
        <begin position="207"/>
        <end position="225"/>
    </location>
</feature>
<feature type="transmembrane region" description="Helical" evidence="9">
    <location>
        <begin position="269"/>
        <end position="288"/>
    </location>
</feature>
<keyword evidence="8 9" id="KW-0472">Membrane</keyword>
<feature type="transmembrane region" description="Helical" evidence="9">
    <location>
        <begin position="66"/>
        <end position="90"/>
    </location>
</feature>
<sequence length="298" mass="32979">MPETAVADTGAGLSLKELARRHGLSASGRLPSLPEYTRYLWSYRHFIRAHSSARTSSALGHTRLGMLWQVLTPMINAAVYYVIFGVILGGRNGVDNFIAYLCAGVFVFGFTQAVVGQGSNAITGNLGLIRALHFPRGSLPLSVVLVEVRNYVVALLVLMGIVLLTGEPITPQWLLLIPVVFLHSIFNTGLTMFMARFGSKVRDIKQLIPFIMRFWLYGSAVLYPVTLFEQHLDGWALALVEANPLLIFIELTRHSLMEDVPLAGNPTLLWIQAVVWTVVVSIGGYIYFWRGEKGYGRG</sequence>
<evidence type="ECO:0000259" key="10">
    <source>
        <dbReference type="PROSITE" id="PS51012"/>
    </source>
</evidence>
<evidence type="ECO:0000256" key="7">
    <source>
        <dbReference type="ARBA" id="ARBA00022989"/>
    </source>
</evidence>
<dbReference type="GO" id="GO:0005886">
    <property type="term" value="C:plasma membrane"/>
    <property type="evidence" value="ECO:0007669"/>
    <property type="project" value="UniProtKB-SubCell"/>
</dbReference>
<organism evidence="11 12">
    <name type="scientific">Actinoplanes aureus</name>
    <dbReference type="NCBI Taxonomy" id="2792083"/>
    <lineage>
        <taxon>Bacteria</taxon>
        <taxon>Bacillati</taxon>
        <taxon>Actinomycetota</taxon>
        <taxon>Actinomycetes</taxon>
        <taxon>Micromonosporales</taxon>
        <taxon>Micromonosporaceae</taxon>
        <taxon>Actinoplanes</taxon>
    </lineage>
</organism>
<keyword evidence="4 9" id="KW-1003">Cell membrane</keyword>
<dbReference type="GO" id="GO:0015920">
    <property type="term" value="P:lipopolysaccharide transport"/>
    <property type="evidence" value="ECO:0007669"/>
    <property type="project" value="TreeGrafter"/>
</dbReference>
<feature type="domain" description="ABC transmembrane type-2" evidence="10">
    <location>
        <begin position="64"/>
        <end position="291"/>
    </location>
</feature>
<comment type="similarity">
    <text evidence="2 9">Belongs to the ABC-2 integral membrane protein family.</text>
</comment>
<dbReference type="Pfam" id="PF01061">
    <property type="entry name" value="ABC2_membrane"/>
    <property type="match status" value="1"/>
</dbReference>
<evidence type="ECO:0000256" key="1">
    <source>
        <dbReference type="ARBA" id="ARBA00004429"/>
    </source>
</evidence>
<evidence type="ECO:0000256" key="8">
    <source>
        <dbReference type="ARBA" id="ARBA00023136"/>
    </source>
</evidence>
<dbReference type="InterPro" id="IPR047817">
    <property type="entry name" value="ABC2_TM_bact-type"/>
</dbReference>
<dbReference type="InterPro" id="IPR013525">
    <property type="entry name" value="ABC2_TM"/>
</dbReference>
<dbReference type="PANTHER" id="PTHR30413:SF8">
    <property type="entry name" value="TRANSPORT PERMEASE PROTEIN"/>
    <property type="match status" value="1"/>
</dbReference>
<evidence type="ECO:0000256" key="2">
    <source>
        <dbReference type="ARBA" id="ARBA00007783"/>
    </source>
</evidence>
<dbReference type="AlphaFoldDB" id="A0A931CD62"/>
<dbReference type="Proteomes" id="UP000598146">
    <property type="component" value="Unassembled WGS sequence"/>
</dbReference>
<gene>
    <name evidence="11" type="ORF">I4J89_27280</name>
</gene>
<keyword evidence="12" id="KW-1185">Reference proteome</keyword>
<feature type="transmembrane region" description="Helical" evidence="9">
    <location>
        <begin position="97"/>
        <end position="115"/>
    </location>
</feature>
<dbReference type="PROSITE" id="PS51012">
    <property type="entry name" value="ABC_TM2"/>
    <property type="match status" value="1"/>
</dbReference>
<reference evidence="11" key="1">
    <citation type="submission" date="2020-11" db="EMBL/GenBank/DDBJ databases">
        <title>Isolation and identification of active actinomycetes.</title>
        <authorList>
            <person name="Sun X."/>
        </authorList>
    </citation>
    <scope>NUCLEOTIDE SEQUENCE</scope>
    <source>
        <strain evidence="11">NEAU-A11</strain>
    </source>
</reference>
<name>A0A931CD62_9ACTN</name>
<keyword evidence="3 9" id="KW-0813">Transport</keyword>
<comment type="subcellular location">
    <subcellularLocation>
        <location evidence="1">Cell inner membrane</location>
        <topology evidence="1">Multi-pass membrane protein</topology>
    </subcellularLocation>
    <subcellularLocation>
        <location evidence="9">Cell membrane</location>
        <topology evidence="9">Multi-pass membrane protein</topology>
    </subcellularLocation>
</comment>
<evidence type="ECO:0000256" key="4">
    <source>
        <dbReference type="ARBA" id="ARBA00022475"/>
    </source>
</evidence>
<dbReference type="RefSeq" id="WP_196416947.1">
    <property type="nucleotide sequence ID" value="NZ_JADQTO010000014.1"/>
</dbReference>
<proteinExistence type="inferred from homology"/>
<evidence type="ECO:0000313" key="12">
    <source>
        <dbReference type="Proteomes" id="UP000598146"/>
    </source>
</evidence>
<evidence type="ECO:0000313" key="11">
    <source>
        <dbReference type="EMBL" id="MBG0565161.1"/>
    </source>
</evidence>
<keyword evidence="7 9" id="KW-1133">Transmembrane helix</keyword>
<dbReference type="EMBL" id="JADQTO010000014">
    <property type="protein sequence ID" value="MBG0565161.1"/>
    <property type="molecule type" value="Genomic_DNA"/>
</dbReference>
<dbReference type="GO" id="GO:0140359">
    <property type="term" value="F:ABC-type transporter activity"/>
    <property type="evidence" value="ECO:0007669"/>
    <property type="project" value="InterPro"/>
</dbReference>
<accession>A0A931CD62</accession>
<evidence type="ECO:0000256" key="6">
    <source>
        <dbReference type="ARBA" id="ARBA00022692"/>
    </source>
</evidence>
<feature type="transmembrane region" description="Helical" evidence="9">
    <location>
        <begin position="173"/>
        <end position="195"/>
    </location>
</feature>
<keyword evidence="5" id="KW-0997">Cell inner membrane</keyword>
<evidence type="ECO:0000256" key="3">
    <source>
        <dbReference type="ARBA" id="ARBA00022448"/>
    </source>
</evidence>
<dbReference type="PANTHER" id="PTHR30413">
    <property type="entry name" value="INNER MEMBRANE TRANSPORT PERMEASE"/>
    <property type="match status" value="1"/>
</dbReference>
<feature type="transmembrane region" description="Helical" evidence="9">
    <location>
        <begin position="232"/>
        <end position="249"/>
    </location>
</feature>
<evidence type="ECO:0000256" key="9">
    <source>
        <dbReference type="RuleBase" id="RU361157"/>
    </source>
</evidence>
<evidence type="ECO:0000256" key="5">
    <source>
        <dbReference type="ARBA" id="ARBA00022519"/>
    </source>
</evidence>
<keyword evidence="6 9" id="KW-0812">Transmembrane</keyword>
<protein>
    <recommendedName>
        <fullName evidence="9">Transport permease protein</fullName>
    </recommendedName>
</protein>
<comment type="caution">
    <text evidence="11">The sequence shown here is derived from an EMBL/GenBank/DDBJ whole genome shotgun (WGS) entry which is preliminary data.</text>
</comment>